<protein>
    <submittedName>
        <fullName evidence="2">RNA-dependent RNA polymerase</fullName>
    </submittedName>
</protein>
<evidence type="ECO:0000313" key="1">
    <source>
        <dbReference type="Proteomes" id="UP000887580"/>
    </source>
</evidence>
<dbReference type="WBParaSite" id="PS1159_v2.g3971.t1">
    <property type="protein sequence ID" value="PS1159_v2.g3971.t1"/>
    <property type="gene ID" value="PS1159_v2.g3971"/>
</dbReference>
<reference evidence="2" key="1">
    <citation type="submission" date="2022-11" db="UniProtKB">
        <authorList>
            <consortium name="WormBaseParasite"/>
        </authorList>
    </citation>
    <scope>IDENTIFICATION</scope>
</reference>
<proteinExistence type="predicted"/>
<dbReference type="Proteomes" id="UP000887580">
    <property type="component" value="Unplaced"/>
</dbReference>
<sequence length="353" mass="40640">MYAYLKSDISLTSLDFSPDNNEQRQRRDDFVMIKTVYITPTRKILTLEEATMNSRGFRKLGVDNLIQIKFRDDSLSWFPTDDLLLENVVKTICRDGVDIAGRKFFEFGGSSSLFREHGSYYYATENKNEIVEKWKTLGEFKVEAAAKVQARIGQHFTSARKIRFKLRLSDVALIDDYMSDCKDSAGQPYCFSDGCGTIDPILARTIADELQLTYIPSAFQFRFAGFKGMVAVDYIDTRLKYKDGPYFLLLRHSQKKFHVEDDGQLLDLDIVQWSAPTPSKLHGAFISMIDSLAVYNGKRDIVRARLRQLHNQTFVDIIKPLVDENSFLATLEKLPKYIPVYKLKTKNLIHQPF</sequence>
<organism evidence="1 2">
    <name type="scientific">Panagrolaimus sp. PS1159</name>
    <dbReference type="NCBI Taxonomy" id="55785"/>
    <lineage>
        <taxon>Eukaryota</taxon>
        <taxon>Metazoa</taxon>
        <taxon>Ecdysozoa</taxon>
        <taxon>Nematoda</taxon>
        <taxon>Chromadorea</taxon>
        <taxon>Rhabditida</taxon>
        <taxon>Tylenchina</taxon>
        <taxon>Panagrolaimomorpha</taxon>
        <taxon>Panagrolaimoidea</taxon>
        <taxon>Panagrolaimidae</taxon>
        <taxon>Panagrolaimus</taxon>
    </lineage>
</organism>
<accession>A0AC35GCJ5</accession>
<name>A0AC35GCJ5_9BILA</name>
<evidence type="ECO:0000313" key="2">
    <source>
        <dbReference type="WBParaSite" id="PS1159_v2.g3971.t1"/>
    </source>
</evidence>